<dbReference type="GO" id="GO:0031931">
    <property type="term" value="C:TORC1 complex"/>
    <property type="evidence" value="ECO:0007669"/>
    <property type="project" value="InterPro"/>
</dbReference>
<dbReference type="SMART" id="SM01302">
    <property type="entry name" value="Raptor_N"/>
    <property type="match status" value="1"/>
</dbReference>
<feature type="region of interest" description="Disordered" evidence="5">
    <location>
        <begin position="1"/>
        <end position="20"/>
    </location>
</feature>
<keyword evidence="2 4" id="KW-0853">WD repeat</keyword>
<dbReference type="GO" id="GO:0009267">
    <property type="term" value="P:cellular response to starvation"/>
    <property type="evidence" value="ECO:0007669"/>
    <property type="project" value="TreeGrafter"/>
</dbReference>
<keyword evidence="3" id="KW-0677">Repeat</keyword>
<dbReference type="EMBL" id="KB297182">
    <property type="protein sequence ID" value="ELU10886.1"/>
    <property type="molecule type" value="Genomic_DNA"/>
</dbReference>
<dbReference type="Gene3D" id="2.130.10.10">
    <property type="entry name" value="YVTN repeat-like/Quinoprotein amine dehydrogenase"/>
    <property type="match status" value="2"/>
</dbReference>
<dbReference type="PROSITE" id="PS50082">
    <property type="entry name" value="WD_REPEATS_2"/>
    <property type="match status" value="1"/>
</dbReference>
<evidence type="ECO:0000313" key="7">
    <source>
        <dbReference type="EMBL" id="ELU10886.1"/>
    </source>
</evidence>
<dbReference type="InterPro" id="IPR001680">
    <property type="entry name" value="WD40_rpt"/>
</dbReference>
<dbReference type="Gene3D" id="1.25.10.10">
    <property type="entry name" value="Leucine-rich Repeat Variant"/>
    <property type="match status" value="1"/>
</dbReference>
<feature type="region of interest" description="Disordered" evidence="5">
    <location>
        <begin position="216"/>
        <end position="242"/>
    </location>
</feature>
<dbReference type="Pfam" id="PF00400">
    <property type="entry name" value="WD40"/>
    <property type="match status" value="4"/>
</dbReference>
<feature type="domain" description="Raptor N-terminal CASPase-like" evidence="6">
    <location>
        <begin position="53"/>
        <end position="206"/>
    </location>
</feature>
<reference evidence="8" key="3">
    <citation type="submission" date="2015-06" db="UniProtKB">
        <authorList>
            <consortium name="EnsemblMetazoa"/>
        </authorList>
    </citation>
    <scope>IDENTIFICATION</scope>
</reference>
<dbReference type="FunFam" id="2.130.10.10:FF:000072">
    <property type="entry name" value="Regulatory-associated protein of MTOR, complex 1"/>
    <property type="match status" value="1"/>
</dbReference>
<dbReference type="EMBL" id="AMQN01005945">
    <property type="status" value="NOT_ANNOTATED_CDS"/>
    <property type="molecule type" value="Genomic_DNA"/>
</dbReference>
<reference evidence="9" key="1">
    <citation type="submission" date="2012-12" db="EMBL/GenBank/DDBJ databases">
        <authorList>
            <person name="Hellsten U."/>
            <person name="Grimwood J."/>
            <person name="Chapman J.A."/>
            <person name="Shapiro H."/>
            <person name="Aerts A."/>
            <person name="Otillar R.P."/>
            <person name="Terry A.Y."/>
            <person name="Boore J.L."/>
            <person name="Simakov O."/>
            <person name="Marletaz F."/>
            <person name="Cho S.-J."/>
            <person name="Edsinger-Gonzales E."/>
            <person name="Havlak P."/>
            <person name="Kuo D.-H."/>
            <person name="Larsson T."/>
            <person name="Lv J."/>
            <person name="Arendt D."/>
            <person name="Savage R."/>
            <person name="Osoegawa K."/>
            <person name="de Jong P."/>
            <person name="Lindberg D.R."/>
            <person name="Seaver E.C."/>
            <person name="Weisblat D.A."/>
            <person name="Putnam N.H."/>
            <person name="Grigoriev I.V."/>
            <person name="Rokhsar D.S."/>
        </authorList>
    </citation>
    <scope>NUCLEOTIDE SEQUENCE</scope>
    <source>
        <strain evidence="9">I ESC-2004</strain>
    </source>
</reference>
<feature type="region of interest" description="Disordered" evidence="5">
    <location>
        <begin position="695"/>
        <end position="783"/>
    </location>
</feature>
<evidence type="ECO:0000313" key="9">
    <source>
        <dbReference type="Proteomes" id="UP000014760"/>
    </source>
</evidence>
<dbReference type="GO" id="GO:0071230">
    <property type="term" value="P:cellular response to amino acid stimulus"/>
    <property type="evidence" value="ECO:0007669"/>
    <property type="project" value="TreeGrafter"/>
</dbReference>
<dbReference type="STRING" id="283909.R7V3H2"/>
<feature type="compositionally biased region" description="Polar residues" evidence="5">
    <location>
        <begin position="716"/>
        <end position="732"/>
    </location>
</feature>
<dbReference type="FunCoup" id="R7V3H2">
    <property type="interactions" value="1291"/>
</dbReference>
<dbReference type="InterPro" id="IPR011989">
    <property type="entry name" value="ARM-like"/>
</dbReference>
<dbReference type="InterPro" id="IPR016024">
    <property type="entry name" value="ARM-type_fold"/>
</dbReference>
<dbReference type="PRINTS" id="PR01547">
    <property type="entry name" value="YEAST176DUF"/>
</dbReference>
<evidence type="ECO:0000256" key="1">
    <source>
        <dbReference type="ARBA" id="ARBA00009257"/>
    </source>
</evidence>
<gene>
    <name evidence="7" type="ORF">CAPTEDRAFT_199386</name>
</gene>
<dbReference type="InterPro" id="IPR004083">
    <property type="entry name" value="Raptor"/>
</dbReference>
<dbReference type="GO" id="GO:0005737">
    <property type="term" value="C:cytoplasm"/>
    <property type="evidence" value="ECO:0007669"/>
    <property type="project" value="TreeGrafter"/>
</dbReference>
<dbReference type="GO" id="GO:0010506">
    <property type="term" value="P:regulation of autophagy"/>
    <property type="evidence" value="ECO:0007669"/>
    <property type="project" value="TreeGrafter"/>
</dbReference>
<protein>
    <recommendedName>
        <fullName evidence="6">Raptor N-terminal CASPase-like domain-containing protein</fullName>
    </recommendedName>
</protein>
<accession>R7V3H2</accession>
<feature type="compositionally biased region" description="Low complexity" evidence="5">
    <location>
        <begin position="217"/>
        <end position="227"/>
    </location>
</feature>
<dbReference type="OrthoDB" id="10262360at2759"/>
<dbReference type="GO" id="GO:0038202">
    <property type="term" value="P:TORC1 signaling"/>
    <property type="evidence" value="ECO:0007669"/>
    <property type="project" value="TreeGrafter"/>
</dbReference>
<comment type="similarity">
    <text evidence="1">Belongs to the WD repeat RAPTOR family.</text>
</comment>
<dbReference type="FunFam" id="1.25.10.10:FF:000065">
    <property type="entry name" value="Regulatory-associated protein of MTOR, complex 1"/>
    <property type="match status" value="1"/>
</dbReference>
<dbReference type="Proteomes" id="UP000014760">
    <property type="component" value="Unassembled WGS sequence"/>
</dbReference>
<feature type="repeat" description="WD" evidence="4">
    <location>
        <begin position="1059"/>
        <end position="1103"/>
    </location>
</feature>
<dbReference type="EMBL" id="AMQN01005946">
    <property type="status" value="NOT_ANNOTATED_CDS"/>
    <property type="molecule type" value="Genomic_DNA"/>
</dbReference>
<dbReference type="AlphaFoldDB" id="R7V3H2"/>
<dbReference type="PANTHER" id="PTHR12848">
    <property type="entry name" value="REGULATORY-ASSOCIATED PROTEIN OF MTOR"/>
    <property type="match status" value="1"/>
</dbReference>
<dbReference type="EnsemblMetazoa" id="CapteT199386">
    <property type="protein sequence ID" value="CapteP199386"/>
    <property type="gene ID" value="CapteG199386"/>
</dbReference>
<dbReference type="PROSITE" id="PS00678">
    <property type="entry name" value="WD_REPEATS_1"/>
    <property type="match status" value="1"/>
</dbReference>
<feature type="compositionally biased region" description="Low complexity" evidence="5">
    <location>
        <begin position="696"/>
        <end position="715"/>
    </location>
</feature>
<feature type="compositionally biased region" description="Low complexity" evidence="5">
    <location>
        <begin position="750"/>
        <end position="772"/>
    </location>
</feature>
<evidence type="ECO:0000259" key="6">
    <source>
        <dbReference type="SMART" id="SM01302"/>
    </source>
</evidence>
<dbReference type="SUPFAM" id="SSF50978">
    <property type="entry name" value="WD40 repeat-like"/>
    <property type="match status" value="1"/>
</dbReference>
<dbReference type="InterPro" id="IPR000357">
    <property type="entry name" value="HEAT"/>
</dbReference>
<proteinExistence type="inferred from homology"/>
<dbReference type="InterPro" id="IPR015943">
    <property type="entry name" value="WD40/YVTN_repeat-like_dom_sf"/>
</dbReference>
<name>R7V3H2_CAPTE</name>
<dbReference type="SUPFAM" id="SSF48371">
    <property type="entry name" value="ARM repeat"/>
    <property type="match status" value="1"/>
</dbReference>
<evidence type="ECO:0000256" key="3">
    <source>
        <dbReference type="ARBA" id="ARBA00022737"/>
    </source>
</evidence>
<keyword evidence="9" id="KW-1185">Reference proteome</keyword>
<dbReference type="HOGENOM" id="CLU_001136_3_1_1"/>
<sequence length="1190" mass="131630">MIALGKEAEEEEGRGDDARFGDWQTPLAFVKKRHLETIEGSKMLTQTWRMKERMKTVSVALVMCLNVGVDPPDVVKISPCARMECWIDPQTLSQQKALETIGSNLQRQYERWQPRARYKQSLDPTVDEVKKLCTSLRRNAKDERVLFHYNGHGVPRPTVNGEIWVFNKSYTQYIPLSIYDLQVWMGSPSIYVYDCSNAGIILDTFKQFSTQRDHETTSSAISTGSSAVPTTSSQRCNGLPSPAPPPPAKNCIQLAACGPQAWDLALDLCLAQLNGILDEKKAFEHSPFFAEQLTAFQVWLNYGSEKRSPPEQLPIVLQVLLSQVHRLRALELLGRFLDLGPWAVSLALSVGIFPYVLKLLQSSARELRPLLVFIWAKILAVDSSCQADLVKDNGHKYFLTVLSDANMPAEHRTMAAFVLAKIVNNYQHGQEATLTGNLIAICLEQLNDPHHLLRQWLALCLGKVWTSFDAARWCGVRDSAHEKLYELLQDPIPEVRAAAVYSLGTFINNSFERTDHANSIDHGVAMTLAGVIHDASPIVRRELVVALSGLVVQFLVQFIAVAQQFMSEEKGRDNSAAGAAPESTLFASQAALGPAGMRRSASTRSLRNMLSPSHMTSAEGVLLGEGTATGGLKRVNSNSSVASLMGSSYGSVYMQIWRVLFQLTKDPISQVASLALTLMNHVRLQASVAGLPRQMSSMKLSSSSSSSHSAPSSPSNKPGSHMPQNAEASESEFTAPKNLPNRSSTLPRPSSHASLTSASSSTSDSGYTSQFSRSRKMFDKGPSLADDRIDEAEADSDVASKNHVVSTEFFAWCCRHFAQPVMRLPEESDPESDSHHEQHFRLLKSSRVRMLASEEQKRATHTRLDDQIFINRNPHVPNALCFHPYETHLAVADRDTVSVWEWEHGVRINCFSNKNPRHTRITALDFINAHDRALVLTGADDGSVRVWRNYFTEIPGSKLELVTAFQAVTDILHSSRNAGTVLCWEQNSGHLLASGDSRTIKVWDTQREIRVHDICTGAESCVTSLSCDSLDKSTVIASCADGSIRIFDQRMSDARVMTLRGHSGWVVKAQLVKYGSKSTQIVSGGVNGDVRFWDMRSTDCLDSMHTIHGLTTLDIHEHANLLACGSAQQCVGVYNFRGDNLSTIKYHEGFMGQRIGPISCLAFHPFRVKLAAGSTDTFVSVYSNPSQRVR</sequence>
<organism evidence="7">
    <name type="scientific">Capitella teleta</name>
    <name type="common">Polychaete worm</name>
    <dbReference type="NCBI Taxonomy" id="283909"/>
    <lineage>
        <taxon>Eukaryota</taxon>
        <taxon>Metazoa</taxon>
        <taxon>Spiralia</taxon>
        <taxon>Lophotrochozoa</taxon>
        <taxon>Annelida</taxon>
        <taxon>Polychaeta</taxon>
        <taxon>Sedentaria</taxon>
        <taxon>Scolecida</taxon>
        <taxon>Capitellidae</taxon>
        <taxon>Capitella</taxon>
    </lineage>
</organism>
<dbReference type="Pfam" id="PF14538">
    <property type="entry name" value="Raptor_N"/>
    <property type="match status" value="1"/>
</dbReference>
<dbReference type="InterPro" id="IPR029347">
    <property type="entry name" value="Raptor_N"/>
</dbReference>
<evidence type="ECO:0000256" key="2">
    <source>
        <dbReference type="ARBA" id="ARBA00022574"/>
    </source>
</evidence>
<evidence type="ECO:0000256" key="5">
    <source>
        <dbReference type="SAM" id="MobiDB-lite"/>
    </source>
</evidence>
<dbReference type="GO" id="GO:0030307">
    <property type="term" value="P:positive regulation of cell growth"/>
    <property type="evidence" value="ECO:0007669"/>
    <property type="project" value="TreeGrafter"/>
</dbReference>
<dbReference type="PANTHER" id="PTHR12848:SF16">
    <property type="entry name" value="REGULATORY-ASSOCIATED PROTEIN OF MTOR"/>
    <property type="match status" value="1"/>
</dbReference>
<dbReference type="InterPro" id="IPR036322">
    <property type="entry name" value="WD40_repeat_dom_sf"/>
</dbReference>
<evidence type="ECO:0000256" key="4">
    <source>
        <dbReference type="PROSITE-ProRule" id="PRU00221"/>
    </source>
</evidence>
<dbReference type="Pfam" id="PF02985">
    <property type="entry name" value="HEAT"/>
    <property type="match status" value="1"/>
</dbReference>
<dbReference type="OMA" id="HNYDKAR"/>
<dbReference type="SMART" id="SM00320">
    <property type="entry name" value="WD40"/>
    <property type="match status" value="7"/>
</dbReference>
<dbReference type="InterPro" id="IPR019775">
    <property type="entry name" value="WD40_repeat_CS"/>
</dbReference>
<reference evidence="7 9" key="2">
    <citation type="journal article" date="2013" name="Nature">
        <title>Insights into bilaterian evolution from three spiralian genomes.</title>
        <authorList>
            <person name="Simakov O."/>
            <person name="Marletaz F."/>
            <person name="Cho S.J."/>
            <person name="Edsinger-Gonzales E."/>
            <person name="Havlak P."/>
            <person name="Hellsten U."/>
            <person name="Kuo D.H."/>
            <person name="Larsson T."/>
            <person name="Lv J."/>
            <person name="Arendt D."/>
            <person name="Savage R."/>
            <person name="Osoegawa K."/>
            <person name="de Jong P."/>
            <person name="Grimwood J."/>
            <person name="Chapman J.A."/>
            <person name="Shapiro H."/>
            <person name="Aerts A."/>
            <person name="Otillar R.P."/>
            <person name="Terry A.Y."/>
            <person name="Boore J.L."/>
            <person name="Grigoriev I.V."/>
            <person name="Lindberg D.R."/>
            <person name="Seaver E.C."/>
            <person name="Weisblat D.A."/>
            <person name="Putnam N.H."/>
            <person name="Rokhsar D.S."/>
        </authorList>
    </citation>
    <scope>NUCLEOTIDE SEQUENCE</scope>
    <source>
        <strain evidence="7 9">I ESC-2004</strain>
    </source>
</reference>
<evidence type="ECO:0000313" key="8">
    <source>
        <dbReference type="EnsemblMetazoa" id="CapteP199386"/>
    </source>
</evidence>
<dbReference type="GO" id="GO:0030674">
    <property type="term" value="F:protein-macromolecule adaptor activity"/>
    <property type="evidence" value="ECO:0007669"/>
    <property type="project" value="TreeGrafter"/>
</dbReference>